<name>A0ABW7SD56_9ACTN</name>
<accession>A0ABW7SD56</accession>
<reference evidence="1 2" key="1">
    <citation type="submission" date="2024-10" db="EMBL/GenBank/DDBJ databases">
        <title>The Natural Products Discovery Center: Release of the First 8490 Sequenced Strains for Exploring Actinobacteria Biosynthetic Diversity.</title>
        <authorList>
            <person name="Kalkreuter E."/>
            <person name="Kautsar S.A."/>
            <person name="Yang D."/>
            <person name="Bader C.D."/>
            <person name="Teijaro C.N."/>
            <person name="Fluegel L."/>
            <person name="Davis C.M."/>
            <person name="Simpson J.R."/>
            <person name="Lauterbach L."/>
            <person name="Steele A.D."/>
            <person name="Gui C."/>
            <person name="Meng S."/>
            <person name="Li G."/>
            <person name="Viehrig K."/>
            <person name="Ye F."/>
            <person name="Su P."/>
            <person name="Kiefer A.F."/>
            <person name="Nichols A."/>
            <person name="Cepeda A.J."/>
            <person name="Yan W."/>
            <person name="Fan B."/>
            <person name="Jiang Y."/>
            <person name="Adhikari A."/>
            <person name="Zheng C.-J."/>
            <person name="Schuster L."/>
            <person name="Cowan T.M."/>
            <person name="Smanski M.J."/>
            <person name="Chevrette M.G."/>
            <person name="De Carvalho L.P.S."/>
            <person name="Shen B."/>
        </authorList>
    </citation>
    <scope>NUCLEOTIDE SEQUENCE [LARGE SCALE GENOMIC DNA]</scope>
    <source>
        <strain evidence="1 2">NPDC021253</strain>
    </source>
</reference>
<evidence type="ECO:0000313" key="1">
    <source>
        <dbReference type="EMBL" id="MFI0791110.1"/>
    </source>
</evidence>
<evidence type="ECO:0000313" key="2">
    <source>
        <dbReference type="Proteomes" id="UP001611075"/>
    </source>
</evidence>
<comment type="caution">
    <text evidence="1">The sequence shown here is derived from an EMBL/GenBank/DDBJ whole genome shotgun (WGS) entry which is preliminary data.</text>
</comment>
<gene>
    <name evidence="1" type="ORF">ACH4OY_00170</name>
</gene>
<protein>
    <submittedName>
        <fullName evidence="1">Uncharacterized protein</fullName>
    </submittedName>
</protein>
<dbReference type="Proteomes" id="UP001611075">
    <property type="component" value="Unassembled WGS sequence"/>
</dbReference>
<proteinExistence type="predicted"/>
<dbReference type="EMBL" id="JBIRPU010000001">
    <property type="protein sequence ID" value="MFI0791110.1"/>
    <property type="molecule type" value="Genomic_DNA"/>
</dbReference>
<organism evidence="1 2">
    <name type="scientific">Micromonospora rubida</name>
    <dbReference type="NCBI Taxonomy" id="2697657"/>
    <lineage>
        <taxon>Bacteria</taxon>
        <taxon>Bacillati</taxon>
        <taxon>Actinomycetota</taxon>
        <taxon>Actinomycetes</taxon>
        <taxon>Micromonosporales</taxon>
        <taxon>Micromonosporaceae</taxon>
        <taxon>Micromonospora</taxon>
    </lineage>
</organism>
<sequence length="40" mass="4104">MPTAIDPPRGGGKRDVVAFGGRLGMVADVEGETVPQHLTA</sequence>
<keyword evidence="2" id="KW-1185">Reference proteome</keyword>
<dbReference type="RefSeq" id="WP_396675620.1">
    <property type="nucleotide sequence ID" value="NZ_JBIRPU010000001.1"/>
</dbReference>